<dbReference type="InterPro" id="IPR038528">
    <property type="entry name" value="TEL2_C_sf"/>
</dbReference>
<dbReference type="PANTHER" id="PTHR15830">
    <property type="entry name" value="TELOMERE LENGTH REGULATION PROTEIN TEL2 FAMILY MEMBER"/>
    <property type="match status" value="1"/>
</dbReference>
<organism evidence="4 5">
    <name type="scientific">Pisolithus microcarpus 441</name>
    <dbReference type="NCBI Taxonomy" id="765257"/>
    <lineage>
        <taxon>Eukaryota</taxon>
        <taxon>Fungi</taxon>
        <taxon>Dikarya</taxon>
        <taxon>Basidiomycota</taxon>
        <taxon>Agaricomycotina</taxon>
        <taxon>Agaricomycetes</taxon>
        <taxon>Agaricomycetidae</taxon>
        <taxon>Boletales</taxon>
        <taxon>Sclerodermatineae</taxon>
        <taxon>Pisolithaceae</taxon>
        <taxon>Pisolithus</taxon>
    </lineage>
</organism>
<evidence type="ECO:0000313" key="4">
    <source>
        <dbReference type="EMBL" id="KIK10743.1"/>
    </source>
</evidence>
<evidence type="ECO:0000256" key="1">
    <source>
        <dbReference type="ARBA" id="ARBA00006133"/>
    </source>
</evidence>
<accession>A0A0C9YRT6</accession>
<evidence type="ECO:0000259" key="3">
    <source>
        <dbReference type="Pfam" id="PF10193"/>
    </source>
</evidence>
<dbReference type="STRING" id="765257.A0A0C9YRT6"/>
<dbReference type="InterPro" id="IPR051970">
    <property type="entry name" value="TEL2_Regulation"/>
</dbReference>
<reference evidence="5" key="2">
    <citation type="submission" date="2015-01" db="EMBL/GenBank/DDBJ databases">
        <title>Evolutionary Origins and Diversification of the Mycorrhizal Mutualists.</title>
        <authorList>
            <consortium name="DOE Joint Genome Institute"/>
            <consortium name="Mycorrhizal Genomics Consortium"/>
            <person name="Kohler A."/>
            <person name="Kuo A."/>
            <person name="Nagy L.G."/>
            <person name="Floudas D."/>
            <person name="Copeland A."/>
            <person name="Barry K.W."/>
            <person name="Cichocki N."/>
            <person name="Veneault-Fourrey C."/>
            <person name="LaButti K."/>
            <person name="Lindquist E.A."/>
            <person name="Lipzen A."/>
            <person name="Lundell T."/>
            <person name="Morin E."/>
            <person name="Murat C."/>
            <person name="Riley R."/>
            <person name="Ohm R."/>
            <person name="Sun H."/>
            <person name="Tunlid A."/>
            <person name="Henrissat B."/>
            <person name="Grigoriev I.V."/>
            <person name="Hibbett D.S."/>
            <person name="Martin F."/>
        </authorList>
    </citation>
    <scope>NUCLEOTIDE SEQUENCE [LARGE SCALE GENOMIC DNA]</scope>
    <source>
        <strain evidence="5">441</strain>
    </source>
</reference>
<dbReference type="Pfam" id="PF10193">
    <property type="entry name" value="Telomere_reg-2"/>
    <property type="match status" value="1"/>
</dbReference>
<dbReference type="GO" id="GO:0005829">
    <property type="term" value="C:cytosol"/>
    <property type="evidence" value="ECO:0007669"/>
    <property type="project" value="TreeGrafter"/>
</dbReference>
<reference evidence="4 5" key="1">
    <citation type="submission" date="2014-04" db="EMBL/GenBank/DDBJ databases">
        <authorList>
            <consortium name="DOE Joint Genome Institute"/>
            <person name="Kuo A."/>
            <person name="Kohler A."/>
            <person name="Costa M.D."/>
            <person name="Nagy L.G."/>
            <person name="Floudas D."/>
            <person name="Copeland A."/>
            <person name="Barry K.W."/>
            <person name="Cichocki N."/>
            <person name="Veneault-Fourrey C."/>
            <person name="LaButti K."/>
            <person name="Lindquist E.A."/>
            <person name="Lipzen A."/>
            <person name="Lundell T."/>
            <person name="Morin E."/>
            <person name="Murat C."/>
            <person name="Sun H."/>
            <person name="Tunlid A."/>
            <person name="Henrissat B."/>
            <person name="Grigoriev I.V."/>
            <person name="Hibbett D.S."/>
            <person name="Martin F."/>
            <person name="Nordberg H.P."/>
            <person name="Cantor M.N."/>
            <person name="Hua S.X."/>
        </authorList>
    </citation>
    <scope>NUCLEOTIDE SEQUENCE [LARGE SCALE GENOMIC DNA]</scope>
    <source>
        <strain evidence="4 5">441</strain>
    </source>
</reference>
<dbReference type="GO" id="GO:0051083">
    <property type="term" value="P:'de novo' cotranslational protein folding"/>
    <property type="evidence" value="ECO:0007669"/>
    <property type="project" value="TreeGrafter"/>
</dbReference>
<feature type="compositionally biased region" description="Polar residues" evidence="2">
    <location>
        <begin position="520"/>
        <end position="530"/>
    </location>
</feature>
<dbReference type="Proteomes" id="UP000054018">
    <property type="component" value="Unassembled WGS sequence"/>
</dbReference>
<evidence type="ECO:0000313" key="5">
    <source>
        <dbReference type="Proteomes" id="UP000054018"/>
    </source>
</evidence>
<protein>
    <recommendedName>
        <fullName evidence="3">Telomere length regulation protein conserved domain-containing protein</fullName>
    </recommendedName>
</protein>
<proteinExistence type="inferred from homology"/>
<feature type="region of interest" description="Disordered" evidence="2">
    <location>
        <begin position="498"/>
        <end position="560"/>
    </location>
</feature>
<dbReference type="OrthoDB" id="10254187at2759"/>
<dbReference type="HOGENOM" id="CLU_011808_0_0_1"/>
<dbReference type="GO" id="GO:0051879">
    <property type="term" value="F:Hsp90 protein binding"/>
    <property type="evidence" value="ECO:0007669"/>
    <property type="project" value="TreeGrafter"/>
</dbReference>
<dbReference type="InterPro" id="IPR019337">
    <property type="entry name" value="Telomere_length_regulation_dom"/>
</dbReference>
<name>A0A0C9YRT6_9AGAM</name>
<dbReference type="PANTHER" id="PTHR15830:SF10">
    <property type="entry name" value="TELOMERE LENGTH REGULATION PROTEIN TEL2 HOMOLOG"/>
    <property type="match status" value="1"/>
</dbReference>
<dbReference type="AlphaFoldDB" id="A0A0C9YRT6"/>
<dbReference type="Gene3D" id="1.25.40.720">
    <property type="entry name" value="Telomere length regulation protein 2, C-terminal domain"/>
    <property type="match status" value="2"/>
</dbReference>
<gene>
    <name evidence="4" type="ORF">PISMIDRAFT_31331</name>
</gene>
<sequence length="1007" mass="111407">MSTNTESELSVQEVINYLRTPIHDIHNLVRLLCVPLEATRLLPPQYRKHHAHSSESGKVIDVSKFIPILQRILLEAVLPTWEPTLKEEGYMPLIQQYFCPDNSSTPSTAAGITALCAYSSILSLSTQIKLDMLLKLTKEYPIDRLYKTISEIPDAERRSLAWDDCLRNLFAVPGKVANALAGRIIPPLLEMPDYNNNLSVRCECLLYSLSSTFVPDDISLLTHLFTKLVGVGMFPSSAHLSPSQPSFFRSTLPVIRQRLRENGSGSRAYKSIWSTLMSSLPSLLTQRAVVGSLFASLDSMSAPNACSRSAVSREALLLQGVLGEASSDTNLWQVITAVILTRTWGQNYARLFVCWISRNTRALETFISDVLSVWTSPDHVKYSLLSQHLYMSALLILAITQFPCLSPQVEAVALSPSFVSAIGTYIGHTDNSIRRCGMLVAEIVASRVGKSLDFGDWDGDDDGRSWAREMRVLCTWGDTVSDPRQEDWDDIGINEGVASNDEVEGNLSQNPPLESEVSPPRSSGIRTTDIPTDAGYDSDDSLTGYASPSAGSPSPTPSELLEIEQDPTLHVGVKKISRPVYLAQLGTLVRNTHGLDSREESHEAEKIEMALTAGEDLIRRKRDFGTELVENAANLVYGFIVLNNNYDLDDFNNKRQRIVTALVACCPKVVAPCVIEEFFKSQYSTEQRFVILNALVMGARELASLPAYSSRTAPFPSTKLPPGLHQKHSTPGLQDQVELLLGDITRDAIDKSREPVTDSLPEFNRERQLRIRKAGRVTEVVQRPKHGIVLPQLHPPKAVTYTEVAAEYFIMPLINRFWVFLRDEQVREERTAHRDILFQYRGAGTGLILNPIILSHFLRTMAILVHASRNGPQWLAVIAPEALELAVTLGSRQISLALSDQVKEMSTAPGGRKDEAAVLTSALDLAIIVLDGSLEQDGGRTLSLEHAVLLLSVGEWAGEVFKLLDSGGRVEGMGGTYEADLRRAAAGVVLKFQELVSRWRRSMVDVR</sequence>
<evidence type="ECO:0000256" key="2">
    <source>
        <dbReference type="SAM" id="MobiDB-lite"/>
    </source>
</evidence>
<feature type="domain" description="Telomere length regulation protein conserved" evidence="3">
    <location>
        <begin position="579"/>
        <end position="699"/>
    </location>
</feature>
<dbReference type="EMBL" id="KN834450">
    <property type="protein sequence ID" value="KIK10743.1"/>
    <property type="molecule type" value="Genomic_DNA"/>
</dbReference>
<comment type="similarity">
    <text evidence="1">Belongs to the TEL2 family.</text>
</comment>
<keyword evidence="5" id="KW-1185">Reference proteome</keyword>
<feature type="compositionally biased region" description="Low complexity" evidence="2">
    <location>
        <begin position="543"/>
        <end position="553"/>
    </location>
</feature>
<dbReference type="GO" id="GO:0042162">
    <property type="term" value="F:telomeric DNA binding"/>
    <property type="evidence" value="ECO:0007669"/>
    <property type="project" value="TreeGrafter"/>
</dbReference>